<feature type="region of interest" description="Disordered" evidence="1">
    <location>
        <begin position="1"/>
        <end position="104"/>
    </location>
</feature>
<reference evidence="2" key="2">
    <citation type="journal article" date="2015" name="Data Brief">
        <title>Shoot transcriptome of the giant reed, Arundo donax.</title>
        <authorList>
            <person name="Barrero R.A."/>
            <person name="Guerrero F.D."/>
            <person name="Moolhuijzen P."/>
            <person name="Goolsby J.A."/>
            <person name="Tidwell J."/>
            <person name="Bellgard S.E."/>
            <person name="Bellgard M.I."/>
        </authorList>
    </citation>
    <scope>NUCLEOTIDE SEQUENCE</scope>
    <source>
        <tissue evidence="2">Shoot tissue taken approximately 20 cm above the soil surface</tissue>
    </source>
</reference>
<feature type="compositionally biased region" description="Low complexity" evidence="1">
    <location>
        <begin position="18"/>
        <end position="31"/>
    </location>
</feature>
<feature type="compositionally biased region" description="Polar residues" evidence="1">
    <location>
        <begin position="41"/>
        <end position="66"/>
    </location>
</feature>
<evidence type="ECO:0000313" key="2">
    <source>
        <dbReference type="EMBL" id="JAD36349.1"/>
    </source>
</evidence>
<accession>A0A0A8ZA99</accession>
<sequence>MCGATARTIRTWPRKFTSMARRTASPRSSASGPVHPIPALFTSTSMRPWSDSTRDTAASTLSSEVTSRGSVSASPARSARSGTRSGMSVATTRQPRAEKAWQYS</sequence>
<evidence type="ECO:0000256" key="1">
    <source>
        <dbReference type="SAM" id="MobiDB-lite"/>
    </source>
</evidence>
<name>A0A0A8ZA99_ARUDO</name>
<dbReference type="AlphaFoldDB" id="A0A0A8ZA99"/>
<protein>
    <submittedName>
        <fullName evidence="2">Uncharacterized protein</fullName>
    </submittedName>
</protein>
<organism evidence="2">
    <name type="scientific">Arundo donax</name>
    <name type="common">Giant reed</name>
    <name type="synonym">Donax arundinaceus</name>
    <dbReference type="NCBI Taxonomy" id="35708"/>
    <lineage>
        <taxon>Eukaryota</taxon>
        <taxon>Viridiplantae</taxon>
        <taxon>Streptophyta</taxon>
        <taxon>Embryophyta</taxon>
        <taxon>Tracheophyta</taxon>
        <taxon>Spermatophyta</taxon>
        <taxon>Magnoliopsida</taxon>
        <taxon>Liliopsida</taxon>
        <taxon>Poales</taxon>
        <taxon>Poaceae</taxon>
        <taxon>PACMAD clade</taxon>
        <taxon>Arundinoideae</taxon>
        <taxon>Arundineae</taxon>
        <taxon>Arundo</taxon>
    </lineage>
</organism>
<feature type="compositionally biased region" description="Low complexity" evidence="1">
    <location>
        <begin position="67"/>
        <end position="88"/>
    </location>
</feature>
<dbReference type="EMBL" id="GBRH01261546">
    <property type="protein sequence ID" value="JAD36349.1"/>
    <property type="molecule type" value="Transcribed_RNA"/>
</dbReference>
<reference evidence="2" key="1">
    <citation type="submission" date="2014-09" db="EMBL/GenBank/DDBJ databases">
        <authorList>
            <person name="Magalhaes I.L.F."/>
            <person name="Oliveira U."/>
            <person name="Santos F.R."/>
            <person name="Vidigal T.H.D.A."/>
            <person name="Brescovit A.D."/>
            <person name="Santos A.J."/>
        </authorList>
    </citation>
    <scope>NUCLEOTIDE SEQUENCE</scope>
    <source>
        <tissue evidence="2">Shoot tissue taken approximately 20 cm above the soil surface</tissue>
    </source>
</reference>
<feature type="compositionally biased region" description="Basic and acidic residues" evidence="1">
    <location>
        <begin position="95"/>
        <end position="104"/>
    </location>
</feature>
<proteinExistence type="predicted"/>